<dbReference type="GO" id="GO:0000166">
    <property type="term" value="F:nucleotide binding"/>
    <property type="evidence" value="ECO:0007669"/>
    <property type="project" value="UniProtKB-KW"/>
</dbReference>
<evidence type="ECO:0000313" key="10">
    <source>
        <dbReference type="EMBL" id="KAG5926308.1"/>
    </source>
</evidence>
<evidence type="ECO:0000256" key="5">
    <source>
        <dbReference type="PIRSR" id="PIRSR639383-3"/>
    </source>
</evidence>
<dbReference type="InterPro" id="IPR011146">
    <property type="entry name" value="HIT-like"/>
</dbReference>
<feature type="binding site" evidence="4">
    <location>
        <position position="137"/>
    </location>
    <ligand>
        <name>substrate</name>
    </ligand>
</feature>
<evidence type="ECO:0000256" key="1">
    <source>
        <dbReference type="ARBA" id="ARBA00022741"/>
    </source>
</evidence>
<feature type="region of interest" description="Disordered" evidence="8">
    <location>
        <begin position="180"/>
        <end position="205"/>
    </location>
</feature>
<dbReference type="PANTHER" id="PTHR46243:SF1">
    <property type="entry name" value="BIS(5'-ADENOSYL)-TRIPHOSPHATASE"/>
    <property type="match status" value="1"/>
</dbReference>
<evidence type="ECO:0000256" key="8">
    <source>
        <dbReference type="SAM" id="MobiDB-lite"/>
    </source>
</evidence>
<dbReference type="InterPro" id="IPR051884">
    <property type="entry name" value="Bis(5'-adenosyl)-TPase_reg"/>
</dbReference>
<keyword evidence="1 7" id="KW-0547">Nucleotide-binding</keyword>
<feature type="binding site" evidence="4">
    <location>
        <position position="59"/>
    </location>
    <ligand>
        <name>substrate</name>
    </ligand>
</feature>
<evidence type="ECO:0000256" key="3">
    <source>
        <dbReference type="PIRSR" id="PIRSR639383-1"/>
    </source>
</evidence>
<dbReference type="InterPro" id="IPR036265">
    <property type="entry name" value="HIT-like_sf"/>
</dbReference>
<evidence type="ECO:0000256" key="2">
    <source>
        <dbReference type="ARBA" id="ARBA00022801"/>
    </source>
</evidence>
<proteinExistence type="predicted"/>
<comment type="cofactor">
    <cofactor evidence="7">
        <name>Mn(2+)</name>
        <dbReference type="ChEBI" id="CHEBI:29035"/>
    </cofactor>
</comment>
<dbReference type="SUPFAM" id="SSF54197">
    <property type="entry name" value="HIT-like"/>
    <property type="match status" value="1"/>
</dbReference>
<dbReference type="FunFam" id="3.30.428.10:FF:000011">
    <property type="entry name" value="Fragile histidine triad"/>
    <property type="match status" value="1"/>
</dbReference>
<feature type="active site" description="Tele-AMP-histidine intermediate" evidence="3">
    <location>
        <position position="135"/>
    </location>
</feature>
<comment type="catalytic activity">
    <reaction evidence="7">
        <text>P(1),P(3)-bis(5'-adenosyl) triphosphate + H2O = AMP + ADP + 2 H(+)</text>
        <dbReference type="Rhea" id="RHEA:13893"/>
        <dbReference type="ChEBI" id="CHEBI:15377"/>
        <dbReference type="ChEBI" id="CHEBI:15378"/>
        <dbReference type="ChEBI" id="CHEBI:58529"/>
        <dbReference type="ChEBI" id="CHEBI:456215"/>
        <dbReference type="ChEBI" id="CHEBI:456216"/>
        <dbReference type="EC" id="3.6.1.29"/>
    </reaction>
</comment>
<evidence type="ECO:0000256" key="4">
    <source>
        <dbReference type="PIRSR" id="PIRSR639383-2"/>
    </source>
</evidence>
<dbReference type="GO" id="GO:0047710">
    <property type="term" value="F:bis(5'-adenosyl)-triphosphatase activity"/>
    <property type="evidence" value="ECO:0007669"/>
    <property type="project" value="UniProtKB-UniRule"/>
</dbReference>
<dbReference type="Proteomes" id="UP000811619">
    <property type="component" value="Unassembled WGS sequence"/>
</dbReference>
<evidence type="ECO:0000256" key="6">
    <source>
        <dbReference type="PROSITE-ProRule" id="PRU00464"/>
    </source>
</evidence>
<feature type="domain" description="HIT" evidence="9">
    <location>
        <begin position="34"/>
        <end position="148"/>
    </location>
</feature>
<dbReference type="PANTHER" id="PTHR46243">
    <property type="entry name" value="BIS(5'-ADENOSYL)-TRIPHOSPHATASE"/>
    <property type="match status" value="1"/>
</dbReference>
<dbReference type="InterPro" id="IPR039383">
    <property type="entry name" value="FHIT"/>
</dbReference>
<feature type="compositionally biased region" description="Basic and acidic residues" evidence="8">
    <location>
        <begin position="194"/>
        <end position="205"/>
    </location>
</feature>
<dbReference type="EMBL" id="SRPY01000277">
    <property type="protein sequence ID" value="KAG5926308.1"/>
    <property type="molecule type" value="Genomic_DNA"/>
</dbReference>
<evidence type="ECO:0000313" key="11">
    <source>
        <dbReference type="Proteomes" id="UP000811619"/>
    </source>
</evidence>
<keyword evidence="11" id="KW-1185">Reference proteome</keyword>
<dbReference type="Pfam" id="PF01230">
    <property type="entry name" value="HIT"/>
    <property type="match status" value="1"/>
</dbReference>
<dbReference type="InterPro" id="IPR019808">
    <property type="entry name" value="Histidine_triad_CS"/>
</dbReference>
<name>A0A8K0J7X2_9HYPO</name>
<feature type="binding site" evidence="4">
    <location>
        <position position="122"/>
    </location>
    <ligand>
        <name>substrate</name>
    </ligand>
</feature>
<gene>
    <name evidence="10" type="ORF">E4U42_003427</name>
</gene>
<dbReference type="PROSITE" id="PS00892">
    <property type="entry name" value="HIT_1"/>
    <property type="match status" value="1"/>
</dbReference>
<feature type="short sequence motif" description="Histidine triad motif" evidence="6">
    <location>
        <begin position="133"/>
        <end position="137"/>
    </location>
</feature>
<reference evidence="10" key="1">
    <citation type="journal article" date="2020" name="bioRxiv">
        <title>Whole genome comparisons of ergot fungi reveals the divergence and evolution of species within the genus Claviceps are the result of varying mechanisms driving genome evolution and host range expansion.</title>
        <authorList>
            <person name="Wyka S.A."/>
            <person name="Mondo S.J."/>
            <person name="Liu M."/>
            <person name="Dettman J."/>
            <person name="Nalam V."/>
            <person name="Broders K.D."/>
        </authorList>
    </citation>
    <scope>NUCLEOTIDE SEQUENCE</scope>
    <source>
        <strain evidence="10">CCC 489</strain>
    </source>
</reference>
<sequence length="222" mass="23901">MPLRPALGIGKSPPCHPPLLSRAAMAFATKAQGHGIRFGPFEVTSQVFLTTPHSFALVNLKPLVPGHVLVCPLRPHRRLTDLSAAETADLLGAVQRTQRMLARRYFPDPADLRSGSFTVAVQDGPEAGQTVPHVHVHVIPRVAGDVGENPDALYTRMAGEEGNVGGALWDRDRGGALEDARRPAAGGAMAPIEDADRGARSEEDMRREAELYREALRDMGPV</sequence>
<evidence type="ECO:0000259" key="9">
    <source>
        <dbReference type="PROSITE" id="PS51084"/>
    </source>
</evidence>
<keyword evidence="2 7" id="KW-0378">Hydrolase</keyword>
<accession>A0A8K0J7X2</accession>
<organism evidence="10 11">
    <name type="scientific">Claviceps africana</name>
    <dbReference type="NCBI Taxonomy" id="83212"/>
    <lineage>
        <taxon>Eukaryota</taxon>
        <taxon>Fungi</taxon>
        <taxon>Dikarya</taxon>
        <taxon>Ascomycota</taxon>
        <taxon>Pezizomycotina</taxon>
        <taxon>Sordariomycetes</taxon>
        <taxon>Hypocreomycetidae</taxon>
        <taxon>Hypocreales</taxon>
        <taxon>Clavicipitaceae</taxon>
        <taxon>Claviceps</taxon>
    </lineage>
</organism>
<evidence type="ECO:0000256" key="7">
    <source>
        <dbReference type="RuleBase" id="RU366076"/>
    </source>
</evidence>
<dbReference type="AlphaFoldDB" id="A0A8K0J7X2"/>
<dbReference type="PROSITE" id="PS51084">
    <property type="entry name" value="HIT_2"/>
    <property type="match status" value="1"/>
</dbReference>
<feature type="binding site" evidence="4">
    <location>
        <begin position="128"/>
        <end position="131"/>
    </location>
    <ligand>
        <name>substrate</name>
    </ligand>
</feature>
<dbReference type="Gene3D" id="3.30.428.10">
    <property type="entry name" value="HIT-like"/>
    <property type="match status" value="1"/>
</dbReference>
<comment type="caution">
    <text evidence="10">The sequence shown here is derived from an EMBL/GenBank/DDBJ whole genome shotgun (WGS) entry which is preliminary data.</text>
</comment>
<dbReference type="OrthoDB" id="680339at2759"/>
<dbReference type="EC" id="3.6.1.29" evidence="7"/>
<protein>
    <recommendedName>
        <fullName evidence="7">Bis(5'-adenosyl)-triphosphatase</fullName>
        <ecNumber evidence="7">3.6.1.29</ecNumber>
    </recommendedName>
</protein>
<feature type="site" description="Important for induction of apoptosis" evidence="5">
    <location>
        <position position="154"/>
    </location>
</feature>
<dbReference type="CDD" id="cd01275">
    <property type="entry name" value="FHIT"/>
    <property type="match status" value="1"/>
</dbReference>